<keyword evidence="6" id="KW-1185">Reference proteome</keyword>
<feature type="signal peptide" evidence="4">
    <location>
        <begin position="1"/>
        <end position="20"/>
    </location>
</feature>
<evidence type="ECO:0000256" key="3">
    <source>
        <dbReference type="SAM" id="MobiDB-lite"/>
    </source>
</evidence>
<feature type="region of interest" description="Disordered" evidence="3">
    <location>
        <begin position="152"/>
        <end position="219"/>
    </location>
</feature>
<evidence type="ECO:0000256" key="2">
    <source>
        <dbReference type="ARBA" id="ARBA00023014"/>
    </source>
</evidence>
<protein>
    <recommendedName>
        <fullName evidence="7">2Fe-2S ferredoxin-type domain-containing protein</fullName>
    </recommendedName>
</protein>
<dbReference type="InterPro" id="IPR012675">
    <property type="entry name" value="Beta-grasp_dom_sf"/>
</dbReference>
<feature type="compositionally biased region" description="Basic and acidic residues" evidence="3">
    <location>
        <begin position="180"/>
        <end position="197"/>
    </location>
</feature>
<dbReference type="Gene3D" id="3.10.20.30">
    <property type="match status" value="1"/>
</dbReference>
<feature type="chain" id="PRO_5035161200" description="2Fe-2S ferredoxin-type domain-containing protein" evidence="4">
    <location>
        <begin position="21"/>
        <end position="322"/>
    </location>
</feature>
<evidence type="ECO:0000313" key="5">
    <source>
        <dbReference type="EMBL" id="KAG8458812.1"/>
    </source>
</evidence>
<evidence type="ECO:0000313" key="6">
    <source>
        <dbReference type="Proteomes" id="UP000751190"/>
    </source>
</evidence>
<keyword evidence="2" id="KW-0411">Iron-sulfur</keyword>
<comment type="caution">
    <text evidence="5">The sequence shown here is derived from an EMBL/GenBank/DDBJ whole genome shotgun (WGS) entry which is preliminary data.</text>
</comment>
<dbReference type="SUPFAM" id="SSF54292">
    <property type="entry name" value="2Fe-2S ferredoxin-like"/>
    <property type="match status" value="1"/>
</dbReference>
<evidence type="ECO:0000256" key="4">
    <source>
        <dbReference type="SAM" id="SignalP"/>
    </source>
</evidence>
<dbReference type="EMBL" id="JAGTXO010000047">
    <property type="protein sequence ID" value="KAG8458812.1"/>
    <property type="molecule type" value="Genomic_DNA"/>
</dbReference>
<dbReference type="GO" id="GO:0051537">
    <property type="term" value="F:2 iron, 2 sulfur cluster binding"/>
    <property type="evidence" value="ECO:0007669"/>
    <property type="project" value="UniProtKB-KW"/>
</dbReference>
<evidence type="ECO:0008006" key="7">
    <source>
        <dbReference type="Google" id="ProtNLM"/>
    </source>
</evidence>
<sequence length="322" mass="32950">MLRLAALACVVAARLLCTAAAPPQPSPALVRVRIRGRQVVATAGETVRSALLRRGLTPHNGRSQAINCRGLGTCGTCAVQVCPSSTARLVPAAHTRAEAVRLRLPPHRPPLGAGALRLACQCRLAEPVEGEGVAGAPPPVLTLIKHRGFWGSEAADHDDDDDGDGGGGNSALPLGPLEFVLDRGARPPPPERGERGGSDGVVRGADGAQGEPGAARAAASAGADADGAAAALGARARATPLCASCADSQMAPCPACDGRGHYECTYRMPDVPRLPDGSRPTGIMAVACAACHGRGTVICRACFRGDPYDVDAVRAIMRRKPD</sequence>
<feature type="compositionally biased region" description="Low complexity" evidence="3">
    <location>
        <begin position="208"/>
        <end position="219"/>
    </location>
</feature>
<dbReference type="AlphaFoldDB" id="A0A8J6C1H0"/>
<gene>
    <name evidence="5" type="ORF">KFE25_005239</name>
</gene>
<dbReference type="InterPro" id="IPR001041">
    <property type="entry name" value="2Fe-2S_ferredoxin-type"/>
</dbReference>
<organism evidence="5 6">
    <name type="scientific">Diacronema lutheri</name>
    <name type="common">Unicellular marine alga</name>
    <name type="synonym">Monochrysis lutheri</name>
    <dbReference type="NCBI Taxonomy" id="2081491"/>
    <lineage>
        <taxon>Eukaryota</taxon>
        <taxon>Haptista</taxon>
        <taxon>Haptophyta</taxon>
        <taxon>Pavlovophyceae</taxon>
        <taxon>Pavlovales</taxon>
        <taxon>Pavlovaceae</taxon>
        <taxon>Diacronema</taxon>
    </lineage>
</organism>
<evidence type="ECO:0000256" key="1">
    <source>
        <dbReference type="ARBA" id="ARBA00022714"/>
    </source>
</evidence>
<keyword evidence="1" id="KW-0479">Metal-binding</keyword>
<dbReference type="Proteomes" id="UP000751190">
    <property type="component" value="Unassembled WGS sequence"/>
</dbReference>
<accession>A0A8J6C1H0</accession>
<name>A0A8J6C1H0_DIALT</name>
<keyword evidence="1" id="KW-0001">2Fe-2S</keyword>
<dbReference type="OrthoDB" id="5987010at2759"/>
<keyword evidence="1" id="KW-0408">Iron</keyword>
<dbReference type="InterPro" id="IPR036010">
    <property type="entry name" value="2Fe-2S_ferredoxin-like_sf"/>
</dbReference>
<dbReference type="CDD" id="cd00207">
    <property type="entry name" value="fer2"/>
    <property type="match status" value="1"/>
</dbReference>
<reference evidence="5" key="1">
    <citation type="submission" date="2021-05" db="EMBL/GenBank/DDBJ databases">
        <title>The genome of the haptophyte Pavlova lutheri (Diacronema luteri, Pavlovales) - a model for lipid biosynthesis in eukaryotic algae.</title>
        <authorList>
            <person name="Hulatt C.J."/>
            <person name="Posewitz M.C."/>
        </authorList>
    </citation>
    <scope>NUCLEOTIDE SEQUENCE</scope>
    <source>
        <strain evidence="5">NIVA-4/92</strain>
    </source>
</reference>
<keyword evidence="4" id="KW-0732">Signal</keyword>
<proteinExistence type="predicted"/>